<keyword evidence="2" id="KW-1185">Reference proteome</keyword>
<evidence type="ECO:0000313" key="1">
    <source>
        <dbReference type="EMBL" id="TLP61858.1"/>
    </source>
</evidence>
<dbReference type="Proteomes" id="UP000309819">
    <property type="component" value="Unassembled WGS sequence"/>
</dbReference>
<dbReference type="OrthoDB" id="650920at2"/>
<dbReference type="RefSeq" id="WP_138219319.1">
    <property type="nucleotide sequence ID" value="NZ_VAUO01000003.1"/>
</dbReference>
<evidence type="ECO:0000313" key="2">
    <source>
        <dbReference type="Proteomes" id="UP000309819"/>
    </source>
</evidence>
<gene>
    <name evidence="1" type="ORF">FEM01_10225</name>
</gene>
<dbReference type="AlphaFoldDB" id="A0A5R8Z7U7"/>
<comment type="caution">
    <text evidence="1">The sequence shown here is derived from an EMBL/GenBank/DDBJ whole genome shotgun (WGS) entry which is preliminary data.</text>
</comment>
<proteinExistence type="predicted"/>
<name>A0A5R8Z7U7_9PSED</name>
<accession>A0A5R8Z7U7</accession>
<sequence>MLQSETNQYLSEIILPRRPAPRARMGLLQSAPSFYSASDLITPGQENGAVIGEAVVGMTDRLSEDNAIDVMNCVSLAQQIAESKFNKERDLPAWTEEYNKALRMFGWTTANYIRQRYSPSATSFSMDQIALDIIRAAAGGASELTSIAEKALIGTEQNAKALNLLENNSASESLATFQTLPCTESSRGVPSMIMMSIDFKKEVRTKRVLFFKFSKTEVTINRAAGRYELNVRAYANIRNRVEDLLAQGANDYLEGITL</sequence>
<protein>
    <submittedName>
        <fullName evidence="1">Uncharacterized protein</fullName>
    </submittedName>
</protein>
<reference evidence="1 2" key="1">
    <citation type="submission" date="2019-05" db="EMBL/GenBank/DDBJ databases">
        <title>Pseudomonas sp. SC006 isolated from lettuce that can produce HBGAs.</title>
        <authorList>
            <person name="Wang D."/>
            <person name="Liao N."/>
            <person name="Liu D."/>
            <person name="Zhang Z."/>
            <person name="Zou S."/>
        </authorList>
    </citation>
    <scope>NUCLEOTIDE SEQUENCE [LARGE SCALE GENOMIC DNA]</scope>
    <source>
        <strain evidence="1 2">SC006</strain>
    </source>
</reference>
<dbReference type="EMBL" id="VAUO01000003">
    <property type="protein sequence ID" value="TLP61858.1"/>
    <property type="molecule type" value="Genomic_DNA"/>
</dbReference>
<organism evidence="1 2">
    <name type="scientific">Pseudomonas mosselii</name>
    <dbReference type="NCBI Taxonomy" id="78327"/>
    <lineage>
        <taxon>Bacteria</taxon>
        <taxon>Pseudomonadati</taxon>
        <taxon>Pseudomonadota</taxon>
        <taxon>Gammaproteobacteria</taxon>
        <taxon>Pseudomonadales</taxon>
        <taxon>Pseudomonadaceae</taxon>
        <taxon>Pseudomonas</taxon>
    </lineage>
</organism>